<keyword evidence="2" id="KW-1185">Reference proteome</keyword>
<evidence type="ECO:0000313" key="1">
    <source>
        <dbReference type="EMBL" id="CRL26358.1"/>
    </source>
</evidence>
<reference evidence="1 2" key="1">
    <citation type="journal article" date="2014" name="Nat. Commun.">
        <title>Multiple recent horizontal transfers of a large genomic region in cheese making fungi.</title>
        <authorList>
            <person name="Cheeseman K."/>
            <person name="Ropars J."/>
            <person name="Renault P."/>
            <person name="Dupont J."/>
            <person name="Gouzy J."/>
            <person name="Branca A."/>
            <person name="Abraham A.L."/>
            <person name="Ceppi M."/>
            <person name="Conseiller E."/>
            <person name="Debuchy R."/>
            <person name="Malagnac F."/>
            <person name="Goarin A."/>
            <person name="Silar P."/>
            <person name="Lacoste S."/>
            <person name="Sallet E."/>
            <person name="Bensimon A."/>
            <person name="Giraud T."/>
            <person name="Brygoo Y."/>
        </authorList>
    </citation>
    <scope>NUCLEOTIDE SEQUENCE [LARGE SCALE GENOMIC DNA]</scope>
    <source>
        <strain evidence="2">FM 013</strain>
    </source>
</reference>
<dbReference type="AlphaFoldDB" id="A0A0G4PJN2"/>
<gene>
    <name evidence="1" type="ORF">PCAMFM013_S018g000051</name>
</gene>
<evidence type="ECO:0000313" key="2">
    <source>
        <dbReference type="Proteomes" id="UP000053732"/>
    </source>
</evidence>
<protein>
    <submittedName>
        <fullName evidence="1">Str. FM013</fullName>
    </submittedName>
</protein>
<accession>A0A0G4PJN2</accession>
<name>A0A0G4PJN2_PENC3</name>
<dbReference type="STRING" id="1429867.A0A0G4PJN2"/>
<dbReference type="EMBL" id="HG793151">
    <property type="protein sequence ID" value="CRL26358.1"/>
    <property type="molecule type" value="Genomic_DNA"/>
</dbReference>
<proteinExistence type="predicted"/>
<sequence>MHRAPGKVQIKILYPSDYLPTPNPAQTQVIDKFVSGLESALGINRTDISLADLWEKHCPDGEQHKDIATYLEFAGIYPFYHDQYHNSAEFRNQYKDKYGKPAFVHRLYIGNGELLVPNKIQQVNS</sequence>
<organism evidence="1 2">
    <name type="scientific">Penicillium camemberti (strain FM 013)</name>
    <dbReference type="NCBI Taxonomy" id="1429867"/>
    <lineage>
        <taxon>Eukaryota</taxon>
        <taxon>Fungi</taxon>
        <taxon>Dikarya</taxon>
        <taxon>Ascomycota</taxon>
        <taxon>Pezizomycotina</taxon>
        <taxon>Eurotiomycetes</taxon>
        <taxon>Eurotiomycetidae</taxon>
        <taxon>Eurotiales</taxon>
        <taxon>Aspergillaceae</taxon>
        <taxon>Penicillium</taxon>
    </lineage>
</organism>
<dbReference type="Proteomes" id="UP000053732">
    <property type="component" value="Unassembled WGS sequence"/>
</dbReference>